<dbReference type="AlphaFoldDB" id="A0A8S1LX19"/>
<evidence type="ECO:0000313" key="2">
    <source>
        <dbReference type="Proteomes" id="UP000692954"/>
    </source>
</evidence>
<keyword evidence="2" id="KW-1185">Reference proteome</keyword>
<sequence length="44" mass="5470">MQQLLQVEKHEEFIKMILYKQRLPIKMESLKRLFLYCCVKIIEN</sequence>
<evidence type="ECO:0000313" key="1">
    <source>
        <dbReference type="EMBL" id="CAD8073328.1"/>
    </source>
</evidence>
<protein>
    <submittedName>
        <fullName evidence="1">Uncharacterized protein</fullName>
    </submittedName>
</protein>
<reference evidence="1" key="1">
    <citation type="submission" date="2021-01" db="EMBL/GenBank/DDBJ databases">
        <authorList>
            <consortium name="Genoscope - CEA"/>
            <person name="William W."/>
        </authorList>
    </citation>
    <scope>NUCLEOTIDE SEQUENCE</scope>
</reference>
<accession>A0A8S1LX19</accession>
<name>A0A8S1LX19_9CILI</name>
<gene>
    <name evidence="1" type="ORF">PSON_ATCC_30995.1.T0300256</name>
</gene>
<comment type="caution">
    <text evidence="1">The sequence shown here is derived from an EMBL/GenBank/DDBJ whole genome shotgun (WGS) entry which is preliminary data.</text>
</comment>
<proteinExistence type="predicted"/>
<dbReference type="Proteomes" id="UP000692954">
    <property type="component" value="Unassembled WGS sequence"/>
</dbReference>
<organism evidence="1 2">
    <name type="scientific">Paramecium sonneborni</name>
    <dbReference type="NCBI Taxonomy" id="65129"/>
    <lineage>
        <taxon>Eukaryota</taxon>
        <taxon>Sar</taxon>
        <taxon>Alveolata</taxon>
        <taxon>Ciliophora</taxon>
        <taxon>Intramacronucleata</taxon>
        <taxon>Oligohymenophorea</taxon>
        <taxon>Peniculida</taxon>
        <taxon>Parameciidae</taxon>
        <taxon>Paramecium</taxon>
    </lineage>
</organism>
<dbReference type="EMBL" id="CAJJDN010000030">
    <property type="protein sequence ID" value="CAD8073328.1"/>
    <property type="molecule type" value="Genomic_DNA"/>
</dbReference>